<dbReference type="OrthoDB" id="10614132at2759"/>
<accession>A0A9P7B7T4</accession>
<sequence>MEPTKADHQEPKRLTMRQVVAQLVLVVPKRARKPGMDADPLIERLNTALLNLWSRPFYAFIESHRRTLSFKRASARFEDALHRLLSNFFKIRSADMTLGDKLRQLAQLLKETNFKDAENGIRFADQLCQAPDLSQIKIPSGALPERPCYKTWRDDFRLLALISALGLKSGKDVIADEEKNGAVFDQAKPGLHEEMRAWYDTMRHKLAAEYNSLSSDQACMWRQWNRDMWKAVTAVRQKVPDLDDDDGTRSEERRVLVAANFVSVQSPEGVALPHAQEDVHDMHDVLGNLQHQLWLTVFIYPLGDNLYPERSLVERKLDSLRNLGSRGALDKAVAEIITAAPSPKEFSRGNTPCTKACFSHLAVSRALPDASREGSTVYEA</sequence>
<dbReference type="EMBL" id="PUHQ01000024">
    <property type="protein sequence ID" value="KAG0662786.1"/>
    <property type="molecule type" value="Genomic_DNA"/>
</dbReference>
<reference evidence="1 2" key="1">
    <citation type="submission" date="2020-11" db="EMBL/GenBank/DDBJ databases">
        <title>Kefir isolates.</title>
        <authorList>
            <person name="Marcisauskas S."/>
            <person name="Kim Y."/>
            <person name="Blasche S."/>
        </authorList>
    </citation>
    <scope>NUCLEOTIDE SEQUENCE [LARGE SCALE GENOMIC DNA]</scope>
    <source>
        <strain evidence="1 2">KR</strain>
    </source>
</reference>
<evidence type="ECO:0000313" key="2">
    <source>
        <dbReference type="Proteomes" id="UP000777482"/>
    </source>
</evidence>
<comment type="caution">
    <text evidence="1">The sequence shown here is derived from an EMBL/GenBank/DDBJ whole genome shotgun (WGS) entry which is preliminary data.</text>
</comment>
<keyword evidence="2" id="KW-1185">Reference proteome</keyword>
<evidence type="ECO:0000313" key="1">
    <source>
        <dbReference type="EMBL" id="KAG0662786.1"/>
    </source>
</evidence>
<gene>
    <name evidence="1" type="ORF">C6P46_003099</name>
</gene>
<organism evidence="1 2">
    <name type="scientific">Rhodotorula mucilaginosa</name>
    <name type="common">Yeast</name>
    <name type="synonym">Rhodotorula rubra</name>
    <dbReference type="NCBI Taxonomy" id="5537"/>
    <lineage>
        <taxon>Eukaryota</taxon>
        <taxon>Fungi</taxon>
        <taxon>Dikarya</taxon>
        <taxon>Basidiomycota</taxon>
        <taxon>Pucciniomycotina</taxon>
        <taxon>Microbotryomycetes</taxon>
        <taxon>Sporidiobolales</taxon>
        <taxon>Sporidiobolaceae</taxon>
        <taxon>Rhodotorula</taxon>
    </lineage>
</organism>
<name>A0A9P7B7T4_RHOMI</name>
<proteinExistence type="predicted"/>
<dbReference type="AlphaFoldDB" id="A0A9P7B7T4"/>
<protein>
    <submittedName>
        <fullName evidence="1">Uncharacterized protein</fullName>
    </submittedName>
</protein>
<dbReference type="Proteomes" id="UP000777482">
    <property type="component" value="Unassembled WGS sequence"/>
</dbReference>